<dbReference type="Proteomes" id="UP001596524">
    <property type="component" value="Unassembled WGS sequence"/>
</dbReference>
<evidence type="ECO:0000313" key="2">
    <source>
        <dbReference type="Proteomes" id="UP001596524"/>
    </source>
</evidence>
<dbReference type="RefSeq" id="WP_255891673.1">
    <property type="nucleotide sequence ID" value="NZ_JAFMZM010000005.1"/>
</dbReference>
<protein>
    <recommendedName>
        <fullName evidence="3">S9 family peptidase</fullName>
    </recommendedName>
</protein>
<evidence type="ECO:0008006" key="3">
    <source>
        <dbReference type="Google" id="ProtNLM"/>
    </source>
</evidence>
<comment type="caution">
    <text evidence="1">The sequence shown here is derived from an EMBL/GenBank/DDBJ whole genome shotgun (WGS) entry which is preliminary data.</text>
</comment>
<accession>A0ABW2N3D4</accession>
<sequence length="313" mass="34848">MPERADFPSLLTDPPGRALVVYHPPEVIGSFTAQGWASETLLFFGSDGRWRSLRMDELDLPPEARPGSDTYGAGELSPDGRWWASGSRAGVVLLDLSRGNHRLVDTGTDWVAEIRWLSDSRAFVVSNGYVGSRGRTQRVSVPDLEISELPYRLWQVGIAPDDRAYSLRRTRIGEAELVEHRGGALVPRGRLELPGLGRDLQRLWGVAPIDGRFAVHHQPRPRDFRRVEVVVVDATSLEVEARLAFDNRAGIVKFYNWFDPETMLIETPDGIVAWRPDSARLLRVLDIPAAAKYQYWSVELAGPVGAGVLTTSE</sequence>
<keyword evidence="2" id="KW-1185">Reference proteome</keyword>
<organism evidence="1 2">
    <name type="scientific">Nocardioides astragali</name>
    <dbReference type="NCBI Taxonomy" id="1776736"/>
    <lineage>
        <taxon>Bacteria</taxon>
        <taxon>Bacillati</taxon>
        <taxon>Actinomycetota</taxon>
        <taxon>Actinomycetes</taxon>
        <taxon>Propionibacteriales</taxon>
        <taxon>Nocardioidaceae</taxon>
        <taxon>Nocardioides</taxon>
    </lineage>
</organism>
<proteinExistence type="predicted"/>
<name>A0ABW2N3D4_9ACTN</name>
<evidence type="ECO:0000313" key="1">
    <source>
        <dbReference type="EMBL" id="MFC7360405.1"/>
    </source>
</evidence>
<dbReference type="EMBL" id="JBHTCH010000012">
    <property type="protein sequence ID" value="MFC7360405.1"/>
    <property type="molecule type" value="Genomic_DNA"/>
</dbReference>
<dbReference type="SUPFAM" id="SSF69322">
    <property type="entry name" value="Tricorn protease domain 2"/>
    <property type="match status" value="1"/>
</dbReference>
<reference evidence="2" key="1">
    <citation type="journal article" date="2019" name="Int. J. Syst. Evol. Microbiol.">
        <title>The Global Catalogue of Microorganisms (GCM) 10K type strain sequencing project: providing services to taxonomists for standard genome sequencing and annotation.</title>
        <authorList>
            <consortium name="The Broad Institute Genomics Platform"/>
            <consortium name="The Broad Institute Genome Sequencing Center for Infectious Disease"/>
            <person name="Wu L."/>
            <person name="Ma J."/>
        </authorList>
    </citation>
    <scope>NUCLEOTIDE SEQUENCE [LARGE SCALE GENOMIC DNA]</scope>
    <source>
        <strain evidence="2">FCH27</strain>
    </source>
</reference>
<gene>
    <name evidence="1" type="ORF">ACFQO6_09010</name>
</gene>